<dbReference type="InterPro" id="IPR045362">
    <property type="entry name" value="CIS_spike_tip"/>
</dbReference>
<evidence type="ECO:0000313" key="1">
    <source>
        <dbReference type="EMBL" id="ACC80123.1"/>
    </source>
</evidence>
<dbReference type="EnsemblBacteria" id="ACC80123">
    <property type="protein sequence ID" value="ACC80123"/>
    <property type="gene ID" value="Npun_F1416"/>
</dbReference>
<sequence>MADFILITGDKAIFNPTFGQAIVTVRPGDLVGTGKDKINQKLVCVDGDEKKVIVPGCPYITSQYSIPGVGILSIESLAGNQKAKKTKSGDKPVLLKGASFKAKFQVLVPAQKPSVPSPIPDATPQYSGTGTFISVNSKVKGT</sequence>
<proteinExistence type="predicted"/>
<dbReference type="Proteomes" id="UP000001191">
    <property type="component" value="Chromosome"/>
</dbReference>
<dbReference type="STRING" id="63737.Npun_F1416"/>
<name>B2IZJ3_NOSP7</name>
<dbReference type="OrthoDB" id="5518630at2"/>
<dbReference type="HOGENOM" id="CLU_1814364_0_0_3"/>
<reference evidence="2" key="1">
    <citation type="submission" date="2008-04" db="EMBL/GenBank/DDBJ databases">
        <title>Complete sequence of chromosome of Nostoc punctiforme ATCC 29133.</title>
        <authorList>
            <consortium name="US DOE Joint Genome Institute"/>
            <person name="Copeland A."/>
            <person name="Lucas S."/>
            <person name="Lapidus A."/>
            <person name="Glavina del Rio T."/>
            <person name="Dalin E."/>
            <person name="Tice H."/>
            <person name="Pitluck S."/>
            <person name="Chain P."/>
            <person name="Malfatti S."/>
            <person name="Shin M."/>
            <person name="Vergez L."/>
            <person name="Schmutz J."/>
            <person name="Larimer F."/>
            <person name="Land M."/>
            <person name="Hauser L."/>
            <person name="Kyrpides N."/>
            <person name="Kim E."/>
            <person name="Meeks J.C."/>
            <person name="Elhai J."/>
            <person name="Campbell E.L."/>
            <person name="Thiel T."/>
            <person name="Longmire J."/>
            <person name="Potts M."/>
            <person name="Atlas R."/>
        </authorList>
    </citation>
    <scope>NUCLEOTIDE SEQUENCE [LARGE SCALE GENOMIC DNA]</scope>
    <source>
        <strain evidence="2">ATCC 29133 / PCC 73102</strain>
    </source>
</reference>
<keyword evidence="2" id="KW-1185">Reference proteome</keyword>
<gene>
    <name evidence="1" type="ordered locus">Npun_F1416</name>
</gene>
<organism evidence="1 2">
    <name type="scientific">Nostoc punctiforme (strain ATCC 29133 / PCC 73102)</name>
    <dbReference type="NCBI Taxonomy" id="63737"/>
    <lineage>
        <taxon>Bacteria</taxon>
        <taxon>Bacillati</taxon>
        <taxon>Cyanobacteriota</taxon>
        <taxon>Cyanophyceae</taxon>
        <taxon>Nostocales</taxon>
        <taxon>Nostocaceae</taxon>
        <taxon>Nostoc</taxon>
    </lineage>
</organism>
<accession>B2IZJ3</accession>
<dbReference type="EMBL" id="CP001037">
    <property type="protein sequence ID" value="ACC80123.1"/>
    <property type="molecule type" value="Genomic_DNA"/>
</dbReference>
<protein>
    <submittedName>
        <fullName evidence="1">Uncharacterized protein</fullName>
    </submittedName>
</protein>
<reference evidence="1 2" key="2">
    <citation type="journal article" date="2013" name="Plant Physiol.">
        <title>A Nostoc punctiforme Sugar Transporter Necessary to Establish a Cyanobacterium-Plant Symbiosis.</title>
        <authorList>
            <person name="Ekman M."/>
            <person name="Picossi S."/>
            <person name="Campbell E.L."/>
            <person name="Meeks J.C."/>
            <person name="Flores E."/>
        </authorList>
    </citation>
    <scope>NUCLEOTIDE SEQUENCE [LARGE SCALE GENOMIC DNA]</scope>
    <source>
        <strain evidence="2">ATCC 29133 / PCC 73102</strain>
    </source>
</reference>
<dbReference type="AlphaFoldDB" id="B2IZJ3"/>
<dbReference type="RefSeq" id="WP_012408144.1">
    <property type="nucleotide sequence ID" value="NC_010628.1"/>
</dbReference>
<evidence type="ECO:0000313" key="2">
    <source>
        <dbReference type="Proteomes" id="UP000001191"/>
    </source>
</evidence>
<dbReference type="Pfam" id="PF19267">
    <property type="entry name" value="CIS_spike_tip"/>
    <property type="match status" value="1"/>
</dbReference>
<dbReference type="KEGG" id="npu:Npun_F1416"/>
<dbReference type="eggNOG" id="ENOG5032RU3">
    <property type="taxonomic scope" value="Bacteria"/>
</dbReference>